<evidence type="ECO:0000313" key="2">
    <source>
        <dbReference type="Proteomes" id="UP001449225"/>
    </source>
</evidence>
<comment type="caution">
    <text evidence="1">The sequence shown here is derived from an EMBL/GenBank/DDBJ whole genome shotgun (WGS) entry which is preliminary data.</text>
</comment>
<evidence type="ECO:0000313" key="1">
    <source>
        <dbReference type="EMBL" id="MEM5536406.1"/>
    </source>
</evidence>
<name>A0ABU9TRP9_9GAMM</name>
<protein>
    <submittedName>
        <fullName evidence="1">Uncharacterized protein</fullName>
    </submittedName>
</protein>
<gene>
    <name evidence="1" type="ORF">WNY58_08390</name>
</gene>
<accession>A0ABU9TRP9</accession>
<dbReference type="EMBL" id="JBBMRA010000006">
    <property type="protein sequence ID" value="MEM5536406.1"/>
    <property type="molecule type" value="Genomic_DNA"/>
</dbReference>
<sequence length="268" mass="29382">MSGLLTALLEEIRIEYVSRMQASGCNEPYLTAERLCHERLFLEADLLAEIIEQDPTLLAARAGDLIMNRQESENPSVGIIVCSNILAAALEGLLAVAVDRAWLEVDDDGRILVDDEELLRDSQYPISIDYSRSETAKRNISQGGVSKLSQLFAAAESDYLDSLQQSTRDVDAYQRALDISSSHAVFAPEEISPLVAENPLLLGLRPEDMMDEDLFDGDPPAGLIISAHLTHMMLQHMLELGVEQGVLVLDSSGHIIVPDLPKAPPTIH</sequence>
<organism evidence="1 2">
    <name type="scientific">Neptuniibacter pectenicola</name>
    <dbReference type="NCBI Taxonomy" id="1806669"/>
    <lineage>
        <taxon>Bacteria</taxon>
        <taxon>Pseudomonadati</taxon>
        <taxon>Pseudomonadota</taxon>
        <taxon>Gammaproteobacteria</taxon>
        <taxon>Oceanospirillales</taxon>
        <taxon>Oceanospirillaceae</taxon>
        <taxon>Neptuniibacter</taxon>
    </lineage>
</organism>
<reference evidence="1 2" key="1">
    <citation type="submission" date="2024-03" db="EMBL/GenBank/DDBJ databases">
        <title>Community enrichment and isolation of bacterial strains for fucoidan degradation.</title>
        <authorList>
            <person name="Sichert A."/>
        </authorList>
    </citation>
    <scope>NUCLEOTIDE SEQUENCE [LARGE SCALE GENOMIC DNA]</scope>
    <source>
        <strain evidence="1 2">AS76</strain>
    </source>
</reference>
<keyword evidence="2" id="KW-1185">Reference proteome</keyword>
<proteinExistence type="predicted"/>
<dbReference type="RefSeq" id="WP_067982291.1">
    <property type="nucleotide sequence ID" value="NZ_CAXBCE010000001.1"/>
</dbReference>
<dbReference type="Proteomes" id="UP001449225">
    <property type="component" value="Unassembled WGS sequence"/>
</dbReference>